<evidence type="ECO:0000313" key="2">
    <source>
        <dbReference type="Proteomes" id="UP001060012"/>
    </source>
</evidence>
<evidence type="ECO:0008006" key="3">
    <source>
        <dbReference type="Google" id="ProtNLM"/>
    </source>
</evidence>
<reference evidence="1" key="1">
    <citation type="submission" date="2022-07" db="EMBL/GenBank/DDBJ databases">
        <title>Arcobacter roscoffensis sp. nov., a marine bacterium isolated from coastal seawater collected from Roscoff, France.</title>
        <authorList>
            <person name="Pascual J."/>
            <person name="Lepeaux C."/>
            <person name="Methner A."/>
            <person name="Overmann J."/>
        </authorList>
    </citation>
    <scope>NUCLEOTIDE SEQUENCE</scope>
    <source>
        <strain evidence="1">ARW1-2F2</strain>
    </source>
</reference>
<dbReference type="Proteomes" id="UP001060012">
    <property type="component" value="Chromosome"/>
</dbReference>
<keyword evidence="2" id="KW-1185">Reference proteome</keyword>
<gene>
    <name evidence="1" type="ORF">NJU99_03195</name>
</gene>
<proteinExistence type="predicted"/>
<organism evidence="1 2">
    <name type="scientific">Arcobacter roscoffensis</name>
    <dbReference type="NCBI Taxonomy" id="2961520"/>
    <lineage>
        <taxon>Bacteria</taxon>
        <taxon>Pseudomonadati</taxon>
        <taxon>Campylobacterota</taxon>
        <taxon>Epsilonproteobacteria</taxon>
        <taxon>Campylobacterales</taxon>
        <taxon>Arcobacteraceae</taxon>
        <taxon>Arcobacter</taxon>
    </lineage>
</organism>
<sequence length="74" mass="8405">MICGKPCDDVHHIKEQARANKDGFIEHINANHKYNLIPLCKEHHKMVHDGRINVNGFVATSNGLELHYTDASEK</sequence>
<accession>A0ABY5E8S0</accession>
<dbReference type="EMBL" id="CP100595">
    <property type="protein sequence ID" value="UTJ07118.1"/>
    <property type="molecule type" value="Genomic_DNA"/>
</dbReference>
<protein>
    <recommendedName>
        <fullName evidence="3">HNH endonuclease</fullName>
    </recommendedName>
</protein>
<evidence type="ECO:0000313" key="1">
    <source>
        <dbReference type="EMBL" id="UTJ07118.1"/>
    </source>
</evidence>
<name>A0ABY5E8S0_9BACT</name>